<keyword evidence="7" id="KW-0963">Cytoplasm</keyword>
<keyword evidence="2 7" id="KW-0820">tRNA-binding</keyword>
<comment type="subcellular location">
    <subcellularLocation>
        <location evidence="7">Cytoplasm</location>
    </subcellularLocation>
</comment>
<evidence type="ECO:0000256" key="8">
    <source>
        <dbReference type="RuleBase" id="RU000673"/>
    </source>
</evidence>
<feature type="binding site" evidence="7">
    <location>
        <position position="112"/>
    </location>
    <ligand>
        <name>tRNA</name>
        <dbReference type="ChEBI" id="CHEBI:17843"/>
    </ligand>
</feature>
<keyword evidence="3 7" id="KW-0378">Hydrolase</keyword>
<dbReference type="CDD" id="cd00462">
    <property type="entry name" value="PTH"/>
    <property type="match status" value="1"/>
</dbReference>
<protein>
    <recommendedName>
        <fullName evidence="6 7">Peptidyl-tRNA hydrolase</fullName>
        <shortName evidence="7">Pth</shortName>
        <ecNumber evidence="1 7">3.1.1.29</ecNumber>
    </recommendedName>
</protein>
<dbReference type="InterPro" id="IPR018171">
    <property type="entry name" value="Pept_tRNA_hydro_CS"/>
</dbReference>
<dbReference type="NCBIfam" id="TIGR00447">
    <property type="entry name" value="pth"/>
    <property type="match status" value="1"/>
</dbReference>
<dbReference type="GO" id="GO:0004045">
    <property type="term" value="F:peptidyl-tRNA hydrolase activity"/>
    <property type="evidence" value="ECO:0007669"/>
    <property type="project" value="UniProtKB-UniRule"/>
</dbReference>
<dbReference type="KEGG" id="mros:EHO51_12080"/>
<dbReference type="EMBL" id="CP034086">
    <property type="protein sequence ID" value="AZG77406.1"/>
    <property type="molecule type" value="Genomic_DNA"/>
</dbReference>
<evidence type="ECO:0000313" key="10">
    <source>
        <dbReference type="EMBL" id="AZG77406.1"/>
    </source>
</evidence>
<comment type="subunit">
    <text evidence="7">Monomer.</text>
</comment>
<dbReference type="AlphaFoldDB" id="A0A3G8M6C2"/>
<sequence>MLLLVGLGNPGRAYAKNRHNIGFMALEAIAKRHGFSPARARFQGLVSEGAIGGEKVMLLQPQTYMNESGRSVGEAARFHKIGLDEIVVLHDELDLAPAKCRIKTGGGVAGHNGLRSITAHIGNDYRRLRLGIGHPGDKALVHAYVLSDFAKSEEPWVAALCEAIAENAGLLVKGDDAGLQNRLHLAMDAKGFGAVKRVGAQ</sequence>
<dbReference type="EC" id="3.1.1.29" evidence="1 7"/>
<proteinExistence type="inferred from homology"/>
<dbReference type="GO" id="GO:0000049">
    <property type="term" value="F:tRNA binding"/>
    <property type="evidence" value="ECO:0007669"/>
    <property type="project" value="UniProtKB-UniRule"/>
</dbReference>
<dbReference type="Gene3D" id="3.40.50.1470">
    <property type="entry name" value="Peptidyl-tRNA hydrolase"/>
    <property type="match status" value="1"/>
</dbReference>
<accession>A0A3G8M6C2</accession>
<feature type="site" description="Stabilizes the basic form of H active site to accept a proton" evidence="7">
    <location>
        <position position="91"/>
    </location>
</feature>
<comment type="function">
    <text evidence="7">Hydrolyzes ribosome-free peptidyl-tRNAs (with 1 or more amino acids incorporated), which drop off the ribosome during protein synthesis, or as a result of ribosome stalling.</text>
</comment>
<evidence type="ECO:0000256" key="7">
    <source>
        <dbReference type="HAMAP-Rule" id="MF_00083"/>
    </source>
</evidence>
<dbReference type="InterPro" id="IPR001328">
    <property type="entry name" value="Pept_tRNA_hydro"/>
</dbReference>
<dbReference type="SUPFAM" id="SSF53178">
    <property type="entry name" value="Peptidyl-tRNA hydrolase-like"/>
    <property type="match status" value="1"/>
</dbReference>
<dbReference type="GO" id="GO:0072344">
    <property type="term" value="P:rescue of stalled ribosome"/>
    <property type="evidence" value="ECO:0007669"/>
    <property type="project" value="UniProtKB-UniRule"/>
</dbReference>
<evidence type="ECO:0000256" key="6">
    <source>
        <dbReference type="ARBA" id="ARBA00050038"/>
    </source>
</evidence>
<dbReference type="PROSITE" id="PS01196">
    <property type="entry name" value="PEPT_TRNA_HYDROL_2"/>
    <property type="match status" value="1"/>
</dbReference>
<dbReference type="PANTHER" id="PTHR17224:SF1">
    <property type="entry name" value="PEPTIDYL-TRNA HYDROLASE"/>
    <property type="match status" value="1"/>
</dbReference>
<dbReference type="Pfam" id="PF01195">
    <property type="entry name" value="Pept_tRNA_hydro"/>
    <property type="match status" value="1"/>
</dbReference>
<dbReference type="GO" id="GO:0005737">
    <property type="term" value="C:cytoplasm"/>
    <property type="evidence" value="ECO:0007669"/>
    <property type="project" value="UniProtKB-SubCell"/>
</dbReference>
<evidence type="ECO:0000313" key="11">
    <source>
        <dbReference type="Proteomes" id="UP000273982"/>
    </source>
</evidence>
<dbReference type="Proteomes" id="UP000273982">
    <property type="component" value="Chromosome"/>
</dbReference>
<feature type="binding site" evidence="7">
    <location>
        <position position="14"/>
    </location>
    <ligand>
        <name>tRNA</name>
        <dbReference type="ChEBI" id="CHEBI:17843"/>
    </ligand>
</feature>
<reference evidence="10 11" key="1">
    <citation type="submission" date="2018-11" db="EMBL/GenBank/DDBJ databases">
        <title>Genome squencing of methanotrophic bacteria isolated from alkaline groundwater in Korea.</title>
        <authorList>
            <person name="Nguyen L.N."/>
        </authorList>
    </citation>
    <scope>NUCLEOTIDE SEQUENCE [LARGE SCALE GENOMIC DNA]</scope>
    <source>
        <strain evidence="10 11">GW6</strain>
    </source>
</reference>
<evidence type="ECO:0000256" key="1">
    <source>
        <dbReference type="ARBA" id="ARBA00013260"/>
    </source>
</evidence>
<feature type="site" description="Discriminates between blocked and unblocked aminoacyl-tRNA" evidence="7">
    <location>
        <position position="9"/>
    </location>
</feature>
<evidence type="ECO:0000256" key="3">
    <source>
        <dbReference type="ARBA" id="ARBA00022801"/>
    </source>
</evidence>
<organism evidence="10 11">
    <name type="scientific">Methylocystis rosea</name>
    <dbReference type="NCBI Taxonomy" id="173366"/>
    <lineage>
        <taxon>Bacteria</taxon>
        <taxon>Pseudomonadati</taxon>
        <taxon>Pseudomonadota</taxon>
        <taxon>Alphaproteobacteria</taxon>
        <taxon>Hyphomicrobiales</taxon>
        <taxon>Methylocystaceae</taxon>
        <taxon>Methylocystis</taxon>
    </lineage>
</organism>
<evidence type="ECO:0000256" key="4">
    <source>
        <dbReference type="ARBA" id="ARBA00022884"/>
    </source>
</evidence>
<comment type="catalytic activity">
    <reaction evidence="7 8">
        <text>an N-acyl-L-alpha-aminoacyl-tRNA + H2O = an N-acyl-L-amino acid + a tRNA + H(+)</text>
        <dbReference type="Rhea" id="RHEA:54448"/>
        <dbReference type="Rhea" id="RHEA-COMP:10123"/>
        <dbReference type="Rhea" id="RHEA-COMP:13883"/>
        <dbReference type="ChEBI" id="CHEBI:15377"/>
        <dbReference type="ChEBI" id="CHEBI:15378"/>
        <dbReference type="ChEBI" id="CHEBI:59874"/>
        <dbReference type="ChEBI" id="CHEBI:78442"/>
        <dbReference type="ChEBI" id="CHEBI:138191"/>
        <dbReference type="EC" id="3.1.1.29"/>
    </reaction>
</comment>
<evidence type="ECO:0000256" key="5">
    <source>
        <dbReference type="ARBA" id="ARBA00038063"/>
    </source>
</evidence>
<dbReference type="InterPro" id="IPR036416">
    <property type="entry name" value="Pept_tRNA_hydro_sf"/>
</dbReference>
<dbReference type="FunFam" id="3.40.50.1470:FF:000001">
    <property type="entry name" value="Peptidyl-tRNA hydrolase"/>
    <property type="match status" value="1"/>
</dbReference>
<dbReference type="PROSITE" id="PS01195">
    <property type="entry name" value="PEPT_TRNA_HYDROL_1"/>
    <property type="match status" value="1"/>
</dbReference>
<comment type="function">
    <text evidence="7">Catalyzes the release of premature peptidyl moieties from peptidyl-tRNA molecules trapped in stalled 50S ribosomal subunits, and thus maintains levels of free tRNAs and 50S ribosomes.</text>
</comment>
<feature type="binding site" evidence="7">
    <location>
        <position position="66"/>
    </location>
    <ligand>
        <name>tRNA</name>
        <dbReference type="ChEBI" id="CHEBI:17843"/>
    </ligand>
</feature>
<dbReference type="HAMAP" id="MF_00083">
    <property type="entry name" value="Pept_tRNA_hydro_bact"/>
    <property type="match status" value="1"/>
</dbReference>
<gene>
    <name evidence="7" type="primary">pth</name>
    <name evidence="10" type="ORF">EHO51_12080</name>
</gene>
<evidence type="ECO:0000256" key="9">
    <source>
        <dbReference type="RuleBase" id="RU004320"/>
    </source>
</evidence>
<dbReference type="PANTHER" id="PTHR17224">
    <property type="entry name" value="PEPTIDYL-TRNA HYDROLASE"/>
    <property type="match status" value="1"/>
</dbReference>
<evidence type="ECO:0000256" key="2">
    <source>
        <dbReference type="ARBA" id="ARBA00022555"/>
    </source>
</evidence>
<dbReference type="RefSeq" id="WP_124739106.1">
    <property type="nucleotide sequence ID" value="NZ_CP034086.1"/>
</dbReference>
<name>A0A3G8M6C2_9HYPH</name>
<feature type="active site" description="Proton acceptor" evidence="7">
    <location>
        <position position="19"/>
    </location>
</feature>
<dbReference type="GO" id="GO:0006515">
    <property type="term" value="P:protein quality control for misfolded or incompletely synthesized proteins"/>
    <property type="evidence" value="ECO:0007669"/>
    <property type="project" value="UniProtKB-UniRule"/>
</dbReference>
<keyword evidence="4 7" id="KW-0694">RNA-binding</keyword>
<comment type="similarity">
    <text evidence="5 7 9">Belongs to the PTH family.</text>
</comment>
<feature type="binding site" evidence="7">
    <location>
        <position position="64"/>
    </location>
    <ligand>
        <name>tRNA</name>
        <dbReference type="ChEBI" id="CHEBI:17843"/>
    </ligand>
</feature>